<dbReference type="GO" id="GO:0006891">
    <property type="term" value="P:intra-Golgi vesicle-mediated transport"/>
    <property type="evidence" value="ECO:0007669"/>
    <property type="project" value="TreeGrafter"/>
</dbReference>
<evidence type="ECO:0000259" key="14">
    <source>
        <dbReference type="Pfam" id="PF01602"/>
    </source>
</evidence>
<evidence type="ECO:0000259" key="15">
    <source>
        <dbReference type="Pfam" id="PF07718"/>
    </source>
</evidence>
<dbReference type="InterPro" id="IPR002553">
    <property type="entry name" value="Clathrin/coatomer_adapt-like_N"/>
</dbReference>
<evidence type="ECO:0000256" key="3">
    <source>
        <dbReference type="ARBA" id="ARBA00017024"/>
    </source>
</evidence>
<evidence type="ECO:0000256" key="8">
    <source>
        <dbReference type="ARBA" id="ARBA00022927"/>
    </source>
</evidence>
<dbReference type="PANTHER" id="PTHR10635:SF0">
    <property type="entry name" value="COATOMER SUBUNIT BETA"/>
    <property type="match status" value="1"/>
</dbReference>
<organism evidence="17 18">
    <name type="scientific">Clonorchis sinensis</name>
    <name type="common">Chinese liver fluke</name>
    <dbReference type="NCBI Taxonomy" id="79923"/>
    <lineage>
        <taxon>Eukaryota</taxon>
        <taxon>Metazoa</taxon>
        <taxon>Spiralia</taxon>
        <taxon>Lophotrochozoa</taxon>
        <taxon>Platyhelminthes</taxon>
        <taxon>Trematoda</taxon>
        <taxon>Digenea</taxon>
        <taxon>Opisthorchiida</taxon>
        <taxon>Opisthorchiata</taxon>
        <taxon>Opisthorchiidae</taxon>
        <taxon>Clonorchis</taxon>
    </lineage>
</organism>
<keyword evidence="4" id="KW-0813">Transport</keyword>
<keyword evidence="9" id="KW-0333">Golgi apparatus</keyword>
<name>H2KUG9_CLOSI</name>
<feature type="domain" description="Clathrin/coatomer adaptor adaptin-like N-terminal" evidence="14">
    <location>
        <begin position="247"/>
        <end position="754"/>
    </location>
</feature>
<comment type="subcellular location">
    <subcellularLocation>
        <location evidence="2">Cytoplasmic vesicle</location>
        <location evidence="2">COPI-coated vesicle membrane</location>
        <topology evidence="2">Peripheral membrane protein</topology>
        <orientation evidence="2">Cytoplasmic side</orientation>
    </subcellularLocation>
    <subcellularLocation>
        <location evidence="1">Golgi apparatus membrane</location>
        <topology evidence="1">Peripheral membrane protein</topology>
        <orientation evidence="1">Cytoplasmic side</orientation>
    </subcellularLocation>
</comment>
<evidence type="ECO:0000256" key="13">
    <source>
        <dbReference type="SAM" id="MobiDB-lite"/>
    </source>
</evidence>
<dbReference type="SUPFAM" id="SSF48371">
    <property type="entry name" value="ARM repeat"/>
    <property type="match status" value="1"/>
</dbReference>
<feature type="region of interest" description="Disordered" evidence="13">
    <location>
        <begin position="1225"/>
        <end position="1264"/>
    </location>
</feature>
<feature type="domain" description="Coatomer beta subunit appendage platform" evidence="16">
    <location>
        <begin position="1100"/>
        <end position="1211"/>
    </location>
</feature>
<keyword evidence="6" id="KW-0677">Repeat</keyword>
<evidence type="ECO:0000256" key="5">
    <source>
        <dbReference type="ARBA" id="ARBA00022490"/>
    </source>
</evidence>
<evidence type="ECO:0000313" key="17">
    <source>
        <dbReference type="EMBL" id="GAA33402.2"/>
    </source>
</evidence>
<evidence type="ECO:0000256" key="1">
    <source>
        <dbReference type="ARBA" id="ARBA00004255"/>
    </source>
</evidence>
<dbReference type="GO" id="GO:0005198">
    <property type="term" value="F:structural molecule activity"/>
    <property type="evidence" value="ECO:0007669"/>
    <property type="project" value="InterPro"/>
</dbReference>
<keyword evidence="8" id="KW-0653">Protein transport</keyword>
<accession>H2KUG9</accession>
<feature type="domain" description="Coatomer beta subunit C-terminal" evidence="15">
    <location>
        <begin position="956"/>
        <end position="1093"/>
    </location>
</feature>
<dbReference type="GO" id="GO:0000139">
    <property type="term" value="C:Golgi membrane"/>
    <property type="evidence" value="ECO:0007669"/>
    <property type="project" value="UniProtKB-SubCell"/>
</dbReference>
<dbReference type="InterPro" id="IPR016460">
    <property type="entry name" value="COPB1"/>
</dbReference>
<reference evidence="17" key="1">
    <citation type="journal article" date="2011" name="Genome Biol.">
        <title>The draft genome of the carcinogenic human liver fluke Clonorchis sinensis.</title>
        <authorList>
            <person name="Wang X."/>
            <person name="Chen W."/>
            <person name="Huang Y."/>
            <person name="Sun J."/>
            <person name="Men J."/>
            <person name="Liu H."/>
            <person name="Luo F."/>
            <person name="Guo L."/>
            <person name="Lv X."/>
            <person name="Deng C."/>
            <person name="Zhou C."/>
            <person name="Fan Y."/>
            <person name="Li X."/>
            <person name="Huang L."/>
            <person name="Hu Y."/>
            <person name="Liang C."/>
            <person name="Hu X."/>
            <person name="Xu J."/>
            <person name="Yu X."/>
        </authorList>
    </citation>
    <scope>NUCLEOTIDE SEQUENCE [LARGE SCALE GENOMIC DNA]</scope>
    <source>
        <strain evidence="17">Henan</strain>
    </source>
</reference>
<keyword evidence="10" id="KW-0472">Membrane</keyword>
<feature type="region of interest" description="Disordered" evidence="13">
    <location>
        <begin position="110"/>
        <end position="136"/>
    </location>
</feature>
<keyword evidence="11" id="KW-0968">Cytoplasmic vesicle</keyword>
<dbReference type="Pfam" id="PF14806">
    <property type="entry name" value="Coatomer_b_Cpla"/>
    <property type="match status" value="1"/>
</dbReference>
<dbReference type="Pfam" id="PF07718">
    <property type="entry name" value="Coatamer_beta_C"/>
    <property type="match status" value="1"/>
</dbReference>
<evidence type="ECO:0000256" key="12">
    <source>
        <dbReference type="ARBA" id="ARBA00030841"/>
    </source>
</evidence>
<evidence type="ECO:0000256" key="7">
    <source>
        <dbReference type="ARBA" id="ARBA00022892"/>
    </source>
</evidence>
<evidence type="ECO:0000256" key="11">
    <source>
        <dbReference type="ARBA" id="ARBA00023329"/>
    </source>
</evidence>
<keyword evidence="5" id="KW-0963">Cytoplasm</keyword>
<dbReference type="AlphaFoldDB" id="H2KUG9"/>
<dbReference type="GO" id="GO:0006886">
    <property type="term" value="P:intracellular protein transport"/>
    <property type="evidence" value="ECO:0007669"/>
    <property type="project" value="InterPro"/>
</dbReference>
<dbReference type="PANTHER" id="PTHR10635">
    <property type="entry name" value="COATOMER SUBUNIT BETA"/>
    <property type="match status" value="1"/>
</dbReference>
<evidence type="ECO:0000259" key="16">
    <source>
        <dbReference type="Pfam" id="PF14806"/>
    </source>
</evidence>
<dbReference type="Gene3D" id="1.25.10.10">
    <property type="entry name" value="Leucine-rich Repeat Variant"/>
    <property type="match status" value="1"/>
</dbReference>
<evidence type="ECO:0000256" key="10">
    <source>
        <dbReference type="ARBA" id="ARBA00023136"/>
    </source>
</evidence>
<dbReference type="InterPro" id="IPR011989">
    <property type="entry name" value="ARM-like"/>
</dbReference>
<feature type="region of interest" description="Disordered" evidence="13">
    <location>
        <begin position="596"/>
        <end position="628"/>
    </location>
</feature>
<protein>
    <recommendedName>
        <fullName evidence="3">Coatomer subunit beta</fullName>
    </recommendedName>
    <alternativeName>
        <fullName evidence="12">Beta-coat protein</fullName>
    </alternativeName>
</protein>
<evidence type="ECO:0000256" key="9">
    <source>
        <dbReference type="ARBA" id="ARBA00023034"/>
    </source>
</evidence>
<dbReference type="GO" id="GO:0006888">
    <property type="term" value="P:endoplasmic reticulum to Golgi vesicle-mediated transport"/>
    <property type="evidence" value="ECO:0007669"/>
    <property type="project" value="TreeGrafter"/>
</dbReference>
<keyword evidence="18" id="KW-1185">Reference proteome</keyword>
<dbReference type="EMBL" id="DF144079">
    <property type="protein sequence ID" value="GAA33402.2"/>
    <property type="molecule type" value="Genomic_DNA"/>
</dbReference>
<dbReference type="InterPro" id="IPR016024">
    <property type="entry name" value="ARM-type_fold"/>
</dbReference>
<evidence type="ECO:0000256" key="2">
    <source>
        <dbReference type="ARBA" id="ARBA00004347"/>
    </source>
</evidence>
<dbReference type="InterPro" id="IPR029446">
    <property type="entry name" value="COPB1_appendage_platform_dom"/>
</dbReference>
<evidence type="ECO:0000256" key="6">
    <source>
        <dbReference type="ARBA" id="ARBA00022737"/>
    </source>
</evidence>
<keyword evidence="7" id="KW-0931">ER-Golgi transport</keyword>
<dbReference type="Pfam" id="PF01602">
    <property type="entry name" value="Adaptin_N"/>
    <property type="match status" value="1"/>
</dbReference>
<sequence length="1264" mass="141068">MAVKYRCNAYAAVFNDNTSANTNDGNITPAGTSVDSDPALVRIRFSPPFKVTNGQATRSSVQTHRNSLCVERRRFRLTRASTNLDLRPESTTLNSSSCDHSLPPIRSLKLHKNIGRRTPCGPGEPSSSSHVSDGDDSRVVRLGNEARKPLLVNSVALVTAVSDADRMDWIDNEYDGARRYLKRPIVKSRRKDRVLGWTSKAQQMKNTIATAIRYLVLIAAFTTKLFLFQMAGDQVCYTLIGLSPDAKTYSEQQLKDDLQHNSVDIKREALKEVIRLIVNGEKFPNILMTVIRFVMPSQDHTIKKLLLLFWEVVPKYGPDGKLLHEMILVCDAYRKDLQHPNEFIRGSTLRFLCKLKEPELLEPLMPAIQQCLEHRHAYVRRNAVLAIFTIYKNFEHLIPDAPEKMLRFLEQEQDASCKRNAFMMLLHVSQASALDYLVERLDQIQNFGDIMQLIVVELIYKVCLAKPAERLRFIRCIYSLLQSNSPAVRYEAAGTLITLSSAPSALKAAASCYVNLILKESDNNVKLIVLSRLMDLRQYHERILQGLVMDIVQILAASDMEIRQKTLDFTMDLVTSRTADELIKLYRKELLKACSSGGGGRAVTSVSTTVGSGGNGGNDKSGTSSSDSSEEAKYRYALVHTIYDISVRFPETLSTIIPTVCDVLTYEELADSKAASEACRFIREVLYRYPHKRPEILEKLMQIFPTVCGQETLRHLIWIFGEFCTTFEEINTCITLFRQVIGDLPLVDEELRRQAQENVGSEVETSALLSTDANVGLTPAQRVTADGTYVTQTALTTVSNKPTSGAKAVKRPVLQSALFDASYMPGVVLSVCLVKLYYRYVSALSEQLKKDEKKLAARENSFAAECMLIIASMLHLANSGLLSHQINPDHLDRMWICLKVLADRRSEVLKAFEESSRACMSDLLTYQESERKAAAKSRNRSLEQRQQLEAEMNRADAPIKFSLLAGQSDLGDSVDRFDLTLSQALGAAARGGDAYATSKLGKVRQLTGFSDPVYAEAYVHVNQFDIVLDVLIVNQTRDTLQNLTLELSTLGDLRLVEKPSPLTVAPQDFANIKANIKVSSTENGIIFGNIAYDIRGSAGETTCIVLNDIHIDIMEYILPATCSPGEFRQMWSEFEWENKVTVNTQINDLFAYLSHITAHTNLRCLTPMEALLGDCDYLCVTMYARTVFGEHVLANLCLEKTEPDQPVTGHVSTCQKNWQNVGSNAPAASNGLNDEDGGNKIRADDEAIGTFRTHSPVSVEADVE</sequence>
<gene>
    <name evidence="17" type="ORF">CLF_108954</name>
</gene>
<dbReference type="InterPro" id="IPR011710">
    <property type="entry name" value="Coatomer_bsu_C"/>
</dbReference>
<proteinExistence type="predicted"/>
<evidence type="ECO:0000313" key="18">
    <source>
        <dbReference type="Proteomes" id="UP000008909"/>
    </source>
</evidence>
<evidence type="ECO:0000256" key="4">
    <source>
        <dbReference type="ARBA" id="ARBA00022448"/>
    </source>
</evidence>
<dbReference type="GO" id="GO:0030126">
    <property type="term" value="C:COPI vesicle coat"/>
    <property type="evidence" value="ECO:0007669"/>
    <property type="project" value="InterPro"/>
</dbReference>
<dbReference type="Proteomes" id="UP000008909">
    <property type="component" value="Unassembled WGS sequence"/>
</dbReference>